<proteinExistence type="predicted"/>
<reference evidence="1" key="1">
    <citation type="submission" date="2020-11" db="EMBL/GenBank/DDBJ databases">
        <authorList>
            <consortium name="DOE Joint Genome Institute"/>
            <person name="Ahrendt S."/>
            <person name="Riley R."/>
            <person name="Andreopoulos W."/>
            <person name="Labutti K."/>
            <person name="Pangilinan J."/>
            <person name="Ruiz-Duenas F.J."/>
            <person name="Barrasa J.M."/>
            <person name="Sanchez-Garcia M."/>
            <person name="Camarero S."/>
            <person name="Miyauchi S."/>
            <person name="Serrano A."/>
            <person name="Linde D."/>
            <person name="Babiker R."/>
            <person name="Drula E."/>
            <person name="Ayuso-Fernandez I."/>
            <person name="Pacheco R."/>
            <person name="Padilla G."/>
            <person name="Ferreira P."/>
            <person name="Barriuso J."/>
            <person name="Kellner H."/>
            <person name="Castanera R."/>
            <person name="Alfaro M."/>
            <person name="Ramirez L."/>
            <person name="Pisabarro A.G."/>
            <person name="Kuo A."/>
            <person name="Tritt A."/>
            <person name="Lipzen A."/>
            <person name="He G."/>
            <person name="Yan M."/>
            <person name="Ng V."/>
            <person name="Cullen D."/>
            <person name="Martin F."/>
            <person name="Rosso M.-N."/>
            <person name="Henrissat B."/>
            <person name="Hibbett D."/>
            <person name="Martinez A.T."/>
            <person name="Grigoriev I.V."/>
        </authorList>
    </citation>
    <scope>NUCLEOTIDE SEQUENCE</scope>
    <source>
        <strain evidence="1">CBS 506.95</strain>
    </source>
</reference>
<evidence type="ECO:0000313" key="2">
    <source>
        <dbReference type="Proteomes" id="UP000807306"/>
    </source>
</evidence>
<organism evidence="1 2">
    <name type="scientific">Crepidotus variabilis</name>
    <dbReference type="NCBI Taxonomy" id="179855"/>
    <lineage>
        <taxon>Eukaryota</taxon>
        <taxon>Fungi</taxon>
        <taxon>Dikarya</taxon>
        <taxon>Basidiomycota</taxon>
        <taxon>Agaricomycotina</taxon>
        <taxon>Agaricomycetes</taxon>
        <taxon>Agaricomycetidae</taxon>
        <taxon>Agaricales</taxon>
        <taxon>Agaricineae</taxon>
        <taxon>Crepidotaceae</taxon>
        <taxon>Crepidotus</taxon>
    </lineage>
</organism>
<dbReference type="OrthoDB" id="10261556at2759"/>
<name>A0A9P6BCS4_9AGAR</name>
<dbReference type="SUPFAM" id="SSF52540">
    <property type="entry name" value="P-loop containing nucleoside triphosphate hydrolases"/>
    <property type="match status" value="1"/>
</dbReference>
<dbReference type="Gene3D" id="3.40.50.300">
    <property type="entry name" value="P-loop containing nucleotide triphosphate hydrolases"/>
    <property type="match status" value="1"/>
</dbReference>
<gene>
    <name evidence="1" type="ORF">CPB83DRAFT_778658</name>
</gene>
<comment type="caution">
    <text evidence="1">The sequence shown here is derived from an EMBL/GenBank/DDBJ whole genome shotgun (WGS) entry which is preliminary data.</text>
</comment>
<dbReference type="EMBL" id="MU158045">
    <property type="protein sequence ID" value="KAF9521487.1"/>
    <property type="molecule type" value="Genomic_DNA"/>
</dbReference>
<dbReference type="AlphaFoldDB" id="A0A9P6BCS4"/>
<dbReference type="Proteomes" id="UP000807306">
    <property type="component" value="Unassembled WGS sequence"/>
</dbReference>
<feature type="non-terminal residue" evidence="1">
    <location>
        <position position="1"/>
    </location>
</feature>
<dbReference type="InterPro" id="IPR027417">
    <property type="entry name" value="P-loop_NTPase"/>
</dbReference>
<sequence length="129" mass="14317">IATSPSFRTGVLPKPELTRHLRCVCIDEARCLSPWCGSSRRDYAELGVLRGRLPSHICMVVVSATLPNHILENIRAQYHITKDAVTNAVAKDRSKCLTFMQSSHESKADLRFLILDGANTLEDVPTTLV</sequence>
<accession>A0A9P6BCS4</accession>
<evidence type="ECO:0000313" key="1">
    <source>
        <dbReference type="EMBL" id="KAF9521487.1"/>
    </source>
</evidence>
<keyword evidence="2" id="KW-1185">Reference proteome</keyword>
<protein>
    <submittedName>
        <fullName evidence="1">Uncharacterized protein</fullName>
    </submittedName>
</protein>